<gene>
    <name evidence="2" type="ORF">PVAP13_3KG211807</name>
</gene>
<dbReference type="AlphaFoldDB" id="A0A8T0V690"/>
<comment type="caution">
    <text evidence="2">The sequence shown here is derived from an EMBL/GenBank/DDBJ whole genome shotgun (WGS) entry which is preliminary data.</text>
</comment>
<evidence type="ECO:0000256" key="1">
    <source>
        <dbReference type="SAM" id="MobiDB-lite"/>
    </source>
</evidence>
<accession>A0A8T0V690</accession>
<name>A0A8T0V690_PANVG</name>
<reference evidence="2" key="1">
    <citation type="submission" date="2020-05" db="EMBL/GenBank/DDBJ databases">
        <title>WGS assembly of Panicum virgatum.</title>
        <authorList>
            <person name="Lovell J.T."/>
            <person name="Jenkins J."/>
            <person name="Shu S."/>
            <person name="Juenger T.E."/>
            <person name="Schmutz J."/>
        </authorList>
    </citation>
    <scope>NUCLEOTIDE SEQUENCE</scope>
    <source>
        <strain evidence="2">AP13</strain>
    </source>
</reference>
<proteinExistence type="predicted"/>
<evidence type="ECO:0000313" key="2">
    <source>
        <dbReference type="EMBL" id="KAG2629815.1"/>
    </source>
</evidence>
<organism evidence="2 3">
    <name type="scientific">Panicum virgatum</name>
    <name type="common">Blackwell switchgrass</name>
    <dbReference type="NCBI Taxonomy" id="38727"/>
    <lineage>
        <taxon>Eukaryota</taxon>
        <taxon>Viridiplantae</taxon>
        <taxon>Streptophyta</taxon>
        <taxon>Embryophyta</taxon>
        <taxon>Tracheophyta</taxon>
        <taxon>Spermatophyta</taxon>
        <taxon>Magnoliopsida</taxon>
        <taxon>Liliopsida</taxon>
        <taxon>Poales</taxon>
        <taxon>Poaceae</taxon>
        <taxon>PACMAD clade</taxon>
        <taxon>Panicoideae</taxon>
        <taxon>Panicodae</taxon>
        <taxon>Paniceae</taxon>
        <taxon>Panicinae</taxon>
        <taxon>Panicum</taxon>
        <taxon>Panicum sect. Hiantes</taxon>
    </lineage>
</organism>
<sequence length="305" mass="34131">MANFYREHLTIIDELEVGYNIRRFFGRTILNTGVELLLESVSCYLTGYLLLSHSPEEATRILSAPFIHIGEYVLALTPWTLGFGATEIPSDEHLPQQPLTPARRPRSPQNRIRLHLVISGLPLHLFAQSQLVLPRVFANICQLVDIERDTSDYSIRANTFAEMESIPRIVYVGIQKVGQSGPYVQLWPVWIQPYHLPPADPQTVEQHENDLREVRVRLCFYLQPAPSQGAGPSGQGGAYGQQRLIEEYEDSPSPREQGSGSTIVEETPPDSPSEGTELDLKAYGDDEDSGNYEGPTQIVSTQGYI</sequence>
<evidence type="ECO:0000313" key="3">
    <source>
        <dbReference type="Proteomes" id="UP000823388"/>
    </source>
</evidence>
<dbReference type="EMBL" id="CM029041">
    <property type="protein sequence ID" value="KAG2629815.1"/>
    <property type="molecule type" value="Genomic_DNA"/>
</dbReference>
<dbReference type="Proteomes" id="UP000823388">
    <property type="component" value="Chromosome 3K"/>
</dbReference>
<feature type="compositionally biased region" description="Polar residues" evidence="1">
    <location>
        <begin position="254"/>
        <end position="264"/>
    </location>
</feature>
<feature type="region of interest" description="Disordered" evidence="1">
    <location>
        <begin position="247"/>
        <end position="305"/>
    </location>
</feature>
<protein>
    <submittedName>
        <fullName evidence="2">Uncharacterized protein</fullName>
    </submittedName>
</protein>
<keyword evidence="3" id="KW-1185">Reference proteome</keyword>